<evidence type="ECO:0000256" key="1">
    <source>
        <dbReference type="SAM" id="SignalP"/>
    </source>
</evidence>
<dbReference type="AlphaFoldDB" id="A0A7C5IY04"/>
<comment type="caution">
    <text evidence="3">The sequence shown here is derived from an EMBL/GenBank/DDBJ whole genome shotgun (WGS) entry which is preliminary data.</text>
</comment>
<evidence type="ECO:0000313" key="3">
    <source>
        <dbReference type="EMBL" id="HHH12912.1"/>
    </source>
</evidence>
<protein>
    <submittedName>
        <fullName evidence="3">DUF4426 domain-containing protein</fullName>
    </submittedName>
</protein>
<keyword evidence="1" id="KW-0732">Signal</keyword>
<sequence length="146" mass="16626">MVRSILFSILLLSLWSASATAENATRAKGYTIHHNAFLTSDLSPEMASRYNIRRSPHRAMINISVIKEIPGTTGKPVRAIVKATSRNLRGQVRNIPLREVREEEAVYYLGEFLVENGEVDTFDIEVTPEGTRDTLRARFEQQFFTR</sequence>
<dbReference type="Proteomes" id="UP000886100">
    <property type="component" value="Unassembled WGS sequence"/>
</dbReference>
<name>A0A7C5IY04_9GAMM</name>
<reference evidence="3" key="1">
    <citation type="journal article" date="2020" name="mSystems">
        <title>Genome- and Community-Level Interaction Insights into Carbon Utilization and Element Cycling Functions of Hydrothermarchaeota in Hydrothermal Sediment.</title>
        <authorList>
            <person name="Zhou Z."/>
            <person name="Liu Y."/>
            <person name="Xu W."/>
            <person name="Pan J."/>
            <person name="Luo Z.H."/>
            <person name="Li M."/>
        </authorList>
    </citation>
    <scope>NUCLEOTIDE SEQUENCE [LARGE SCALE GENOMIC DNA]</scope>
    <source>
        <strain evidence="3">HyVt-535</strain>
    </source>
</reference>
<feature type="chain" id="PRO_5028482280" evidence="1">
    <location>
        <begin position="22"/>
        <end position="146"/>
    </location>
</feature>
<feature type="domain" description="DUF4426" evidence="2">
    <location>
        <begin position="27"/>
        <end position="145"/>
    </location>
</feature>
<feature type="signal peptide" evidence="1">
    <location>
        <begin position="1"/>
        <end position="21"/>
    </location>
</feature>
<dbReference type="Pfam" id="PF14467">
    <property type="entry name" value="DUF4426"/>
    <property type="match status" value="1"/>
</dbReference>
<gene>
    <name evidence="3" type="ORF">ENJ98_01630</name>
</gene>
<dbReference type="Gene3D" id="2.60.40.3340">
    <property type="entry name" value="Domain of unknown function DUF4426"/>
    <property type="match status" value="1"/>
</dbReference>
<evidence type="ECO:0000259" key="2">
    <source>
        <dbReference type="Pfam" id="PF14467"/>
    </source>
</evidence>
<dbReference type="EMBL" id="DROM01000102">
    <property type="protein sequence ID" value="HHH12912.1"/>
    <property type="molecule type" value="Genomic_DNA"/>
</dbReference>
<proteinExistence type="predicted"/>
<dbReference type="InterPro" id="IPR025218">
    <property type="entry name" value="DUF4426"/>
</dbReference>
<organism evidence="3">
    <name type="scientific">Thiolapillus brandeum</name>
    <dbReference type="NCBI Taxonomy" id="1076588"/>
    <lineage>
        <taxon>Bacteria</taxon>
        <taxon>Pseudomonadati</taxon>
        <taxon>Pseudomonadota</taxon>
        <taxon>Gammaproteobacteria</taxon>
        <taxon>Chromatiales</taxon>
        <taxon>Sedimenticolaceae</taxon>
        <taxon>Thiolapillus</taxon>
    </lineage>
</organism>
<accession>A0A7C5IY04</accession>